<dbReference type="Proteomes" id="UP000075635">
    <property type="component" value="Unassembled WGS sequence"/>
</dbReference>
<keyword evidence="2" id="KW-0186">Copper</keyword>
<dbReference type="GO" id="GO:0016491">
    <property type="term" value="F:oxidoreductase activity"/>
    <property type="evidence" value="ECO:0007669"/>
    <property type="project" value="InterPro"/>
</dbReference>
<name>A0A150RNV4_SORCE</name>
<dbReference type="InterPro" id="IPR008922">
    <property type="entry name" value="Di-copper_centre_dom_sf"/>
</dbReference>
<organism evidence="5 6">
    <name type="scientific">Sorangium cellulosum</name>
    <name type="common">Polyangium cellulosum</name>
    <dbReference type="NCBI Taxonomy" id="56"/>
    <lineage>
        <taxon>Bacteria</taxon>
        <taxon>Pseudomonadati</taxon>
        <taxon>Myxococcota</taxon>
        <taxon>Polyangia</taxon>
        <taxon>Polyangiales</taxon>
        <taxon>Polyangiaceae</taxon>
        <taxon>Sorangium</taxon>
    </lineage>
</organism>
<dbReference type="Pfam" id="PF00264">
    <property type="entry name" value="Tyrosinase"/>
    <property type="match status" value="1"/>
</dbReference>
<dbReference type="AlphaFoldDB" id="A0A150RNV4"/>
<evidence type="ECO:0000256" key="1">
    <source>
        <dbReference type="ARBA" id="ARBA00022723"/>
    </source>
</evidence>
<gene>
    <name evidence="5" type="ORF">BE17_52150</name>
</gene>
<dbReference type="InterPro" id="IPR002227">
    <property type="entry name" value="Tyrosinase_Cu-bd"/>
</dbReference>
<dbReference type="EMBL" id="JEMB01002363">
    <property type="protein sequence ID" value="KYF81676.1"/>
    <property type="molecule type" value="Genomic_DNA"/>
</dbReference>
<evidence type="ECO:0000259" key="3">
    <source>
        <dbReference type="PROSITE" id="PS00497"/>
    </source>
</evidence>
<dbReference type="PROSITE" id="PS00497">
    <property type="entry name" value="TYROSINASE_1"/>
    <property type="match status" value="1"/>
</dbReference>
<accession>A0A150RNV4</accession>
<dbReference type="InterPro" id="IPR050316">
    <property type="entry name" value="Tyrosinase/Hemocyanin"/>
</dbReference>
<feature type="domain" description="Tyrosinase copper-binding" evidence="3">
    <location>
        <begin position="80"/>
        <end position="97"/>
    </location>
</feature>
<proteinExistence type="predicted"/>
<dbReference type="Gene3D" id="1.10.1280.10">
    <property type="entry name" value="Di-copper center containing domain from catechol oxidase"/>
    <property type="match status" value="1"/>
</dbReference>
<reference evidence="5 6" key="1">
    <citation type="submission" date="2014-02" db="EMBL/GenBank/DDBJ databases">
        <title>The small core and large imbalanced accessory genome model reveals a collaborative survival strategy of Sorangium cellulosum strains in nature.</title>
        <authorList>
            <person name="Han K."/>
            <person name="Peng R."/>
            <person name="Blom J."/>
            <person name="Li Y.-Z."/>
        </authorList>
    </citation>
    <scope>NUCLEOTIDE SEQUENCE [LARGE SCALE GENOMIC DNA]</scope>
    <source>
        <strain evidence="5 6">So0011-07</strain>
    </source>
</reference>
<dbReference type="PROSITE" id="PS00498">
    <property type="entry name" value="TYROSINASE_2"/>
    <property type="match status" value="1"/>
</dbReference>
<evidence type="ECO:0000256" key="2">
    <source>
        <dbReference type="ARBA" id="ARBA00023008"/>
    </source>
</evidence>
<dbReference type="PANTHER" id="PTHR11474">
    <property type="entry name" value="TYROSINASE FAMILY MEMBER"/>
    <property type="match status" value="1"/>
</dbReference>
<evidence type="ECO:0000313" key="5">
    <source>
        <dbReference type="EMBL" id="KYF81676.1"/>
    </source>
</evidence>
<dbReference type="GO" id="GO:0046872">
    <property type="term" value="F:metal ion binding"/>
    <property type="evidence" value="ECO:0007669"/>
    <property type="project" value="UniProtKB-KW"/>
</dbReference>
<protein>
    <submittedName>
        <fullName evidence="5">Tyrosinase</fullName>
    </submittedName>
</protein>
<keyword evidence="1" id="KW-0479">Metal-binding</keyword>
<sequence>MTTGIRRSIYFLQQEYERGNTKPLEDVLFAWRGIQQLDPHEWRSFFALGGLHGEPFLLRRAVDRLPPEDTYAYWGGYCNHGNILFPTWHRAYLHCVEKALQSIVPGVMLPFWDETDDYSLHHGVPAVFTQATVDLPSYGLMGIQNPLRSFTLPISVSDNYWQDQNASADEARPYYKRAGYTTVRYPLSGLVGNFGDSELTYAHNQKYPDPKTNDALLNNNIVAWLNGPEPEDPPPPEGASIYASYRACLFAPNYTVFSNTTSAAAWNGAIPSSLANVVPLEAPHNDLHMAVGGFDAPQIVAGNMGLVSGSNGDMGENNTSSFDPIFFFHHCNIDRMFWLWQKLHGQTRTLEVADDMTAYPGTSSSDSQGPIPGVAPGTRLTLDGTALKPFRNPLTSEPYVSTDCVDIENQLGYTYGPGSFDDLSLDEQPGAAAVKPGFSTRKLMVRGVDRALFQGSFLLTAHATVTDDGGKIRQYYLGYHSVFSRYSVSSCANCRAHLEVIAHFSLRSMQEDEVDRATFTVKVHHRGSVLPAGLKTVLKVRG</sequence>
<evidence type="ECO:0000313" key="6">
    <source>
        <dbReference type="Proteomes" id="UP000075635"/>
    </source>
</evidence>
<feature type="domain" description="Tyrosinase copper-binding" evidence="4">
    <location>
        <begin position="323"/>
        <end position="334"/>
    </location>
</feature>
<dbReference type="PRINTS" id="PR00092">
    <property type="entry name" value="TYROSINASE"/>
</dbReference>
<evidence type="ECO:0000259" key="4">
    <source>
        <dbReference type="PROSITE" id="PS00498"/>
    </source>
</evidence>
<dbReference type="PANTHER" id="PTHR11474:SF76">
    <property type="entry name" value="SHKT DOMAIN-CONTAINING PROTEIN"/>
    <property type="match status" value="1"/>
</dbReference>
<comment type="caution">
    <text evidence="5">The sequence shown here is derived from an EMBL/GenBank/DDBJ whole genome shotgun (WGS) entry which is preliminary data.</text>
</comment>
<dbReference type="SUPFAM" id="SSF48056">
    <property type="entry name" value="Di-copper centre-containing domain"/>
    <property type="match status" value="1"/>
</dbReference>